<evidence type="ECO:0000259" key="7">
    <source>
        <dbReference type="Pfam" id="PF03544"/>
    </source>
</evidence>
<dbReference type="Gene3D" id="3.30.1150.10">
    <property type="match status" value="1"/>
</dbReference>
<evidence type="ECO:0000259" key="8">
    <source>
        <dbReference type="Pfam" id="PF14237"/>
    </source>
</evidence>
<evidence type="ECO:0000256" key="2">
    <source>
        <dbReference type="ARBA" id="ARBA00022692"/>
    </source>
</evidence>
<evidence type="ECO:0000313" key="10">
    <source>
        <dbReference type="Proteomes" id="UP000192611"/>
    </source>
</evidence>
<sequence length="385" mass="43890">MAEEKKLYLRVKGVEHGPFTVEEVKTWIEGGKFKPTDYIRMEGMKHWVMAKNLVHLKEYFDAKKEEDRKGAFASWLGQVREGKPPIVLTPTGVTEEHTRIAEARKQLEEDAKRLEEREAELREQIERELTKKQEEEFERLRKERERLEEHRMELEEAEIEIKQMEKTVRRRRRIPLIIAGVVIVAVIAVSTPIVINYYKSTKELQEAINRIDIIDNEIKNLMAKLEDAETTMEREAIMEKIEELKKEREELVKEVEKKGGGEPIENIETTLGSVSITGPLSIIGPGSDDPSRSSSTVDSIIRGRMGAINSVYNRELRSNPSLEGKVVVSFTVSSDGTVTRANVISSTLSNSKLENAIVSNIMLARFPSTSSGDITVTYPFTFETK</sequence>
<comment type="subcellular location">
    <subcellularLocation>
        <location evidence="1">Membrane</location>
        <topology evidence="1">Single-pass membrane protein</topology>
    </subcellularLocation>
</comment>
<dbReference type="InterPro" id="IPR006260">
    <property type="entry name" value="TonB/TolA_C"/>
</dbReference>
<evidence type="ECO:0000256" key="1">
    <source>
        <dbReference type="ARBA" id="ARBA00004167"/>
    </source>
</evidence>
<feature type="coiled-coil region" evidence="5">
    <location>
        <begin position="97"/>
        <end position="174"/>
    </location>
</feature>
<evidence type="ECO:0008006" key="11">
    <source>
        <dbReference type="Google" id="ProtNLM"/>
    </source>
</evidence>
<dbReference type="SUPFAM" id="SSF55277">
    <property type="entry name" value="GYF domain"/>
    <property type="match status" value="1"/>
</dbReference>
<feature type="coiled-coil region" evidence="5">
    <location>
        <begin position="204"/>
        <end position="261"/>
    </location>
</feature>
<gene>
    <name evidence="9" type="ORF">B6D57_00805</name>
</gene>
<evidence type="ECO:0000313" key="9">
    <source>
        <dbReference type="EMBL" id="OQX91150.1"/>
    </source>
</evidence>
<organism evidence="9 10">
    <name type="scientific">Candidatus Coatesbacteria bacterium 4484_99</name>
    <dbReference type="NCBI Taxonomy" id="1970774"/>
    <lineage>
        <taxon>Bacteria</taxon>
        <taxon>Candidatus Coatesiibacteriota</taxon>
    </lineage>
</organism>
<keyword evidence="5" id="KW-0175">Coiled coil</keyword>
<dbReference type="SUPFAM" id="SSF74653">
    <property type="entry name" value="TolA/TonB C-terminal domain"/>
    <property type="match status" value="1"/>
</dbReference>
<dbReference type="InterPro" id="IPR049806">
    <property type="entry name" value="MasK-like_C"/>
</dbReference>
<dbReference type="Pfam" id="PF03544">
    <property type="entry name" value="TonB_C"/>
    <property type="match status" value="1"/>
</dbReference>
<protein>
    <recommendedName>
        <fullName evidence="11">TonB C-terminal domain-containing protein</fullName>
    </recommendedName>
</protein>
<feature type="domain" description="GYF" evidence="8">
    <location>
        <begin position="8"/>
        <end position="53"/>
    </location>
</feature>
<comment type="caution">
    <text evidence="9">The sequence shown here is derived from an EMBL/GenBank/DDBJ whole genome shotgun (WGS) entry which is preliminary data.</text>
</comment>
<feature type="transmembrane region" description="Helical" evidence="6">
    <location>
        <begin position="174"/>
        <end position="198"/>
    </location>
</feature>
<dbReference type="Proteomes" id="UP000192611">
    <property type="component" value="Unassembled WGS sequence"/>
</dbReference>
<dbReference type="EMBL" id="NATQ01000010">
    <property type="protein sequence ID" value="OQX91150.1"/>
    <property type="molecule type" value="Genomic_DNA"/>
</dbReference>
<evidence type="ECO:0000256" key="3">
    <source>
        <dbReference type="ARBA" id="ARBA00022989"/>
    </source>
</evidence>
<keyword evidence="2 6" id="KW-0812">Transmembrane</keyword>
<reference evidence="10" key="1">
    <citation type="submission" date="2017-03" db="EMBL/GenBank/DDBJ databases">
        <title>Novel pathways for hydrocarbon cycling and metabolic interdependencies in hydrothermal sediment communities.</title>
        <authorList>
            <person name="Dombrowski N."/>
            <person name="Seitz K."/>
            <person name="Teske A."/>
            <person name="Baker B."/>
        </authorList>
    </citation>
    <scope>NUCLEOTIDE SEQUENCE [LARGE SCALE GENOMIC DNA]</scope>
</reference>
<dbReference type="InterPro" id="IPR025640">
    <property type="entry name" value="GYF_2"/>
</dbReference>
<dbReference type="InterPro" id="IPR035445">
    <property type="entry name" value="GYF-like_dom_sf"/>
</dbReference>
<dbReference type="NCBIfam" id="TIGR01352">
    <property type="entry name" value="tonB_Cterm"/>
    <property type="match status" value="1"/>
</dbReference>
<evidence type="ECO:0000256" key="6">
    <source>
        <dbReference type="SAM" id="Phobius"/>
    </source>
</evidence>
<evidence type="ECO:0000256" key="4">
    <source>
        <dbReference type="ARBA" id="ARBA00023136"/>
    </source>
</evidence>
<dbReference type="GO" id="GO:0016020">
    <property type="term" value="C:membrane"/>
    <property type="evidence" value="ECO:0007669"/>
    <property type="project" value="UniProtKB-SubCell"/>
</dbReference>
<dbReference type="AlphaFoldDB" id="A0A1W9S4A5"/>
<dbReference type="NCBIfam" id="NF033768">
    <property type="entry name" value="myxo_SS_tail"/>
    <property type="match status" value="1"/>
</dbReference>
<keyword evidence="3 6" id="KW-1133">Transmembrane helix</keyword>
<feature type="domain" description="TonB C-terminal" evidence="7">
    <location>
        <begin position="322"/>
        <end position="383"/>
    </location>
</feature>
<dbReference type="InterPro" id="IPR037682">
    <property type="entry name" value="TonB_C"/>
</dbReference>
<accession>A0A1W9S4A5</accession>
<dbReference type="GO" id="GO:0055085">
    <property type="term" value="P:transmembrane transport"/>
    <property type="evidence" value="ECO:0007669"/>
    <property type="project" value="InterPro"/>
</dbReference>
<name>A0A1W9S4A5_9BACT</name>
<dbReference type="Pfam" id="PF14237">
    <property type="entry name" value="GYF_2"/>
    <property type="match status" value="1"/>
</dbReference>
<proteinExistence type="predicted"/>
<keyword evidence="4 6" id="KW-0472">Membrane</keyword>
<evidence type="ECO:0000256" key="5">
    <source>
        <dbReference type="SAM" id="Coils"/>
    </source>
</evidence>